<keyword evidence="1" id="KW-0472">Membrane</keyword>
<organism evidence="2">
    <name type="scientific">Arion vulgaris</name>
    <dbReference type="NCBI Taxonomy" id="1028688"/>
    <lineage>
        <taxon>Eukaryota</taxon>
        <taxon>Metazoa</taxon>
        <taxon>Spiralia</taxon>
        <taxon>Lophotrochozoa</taxon>
        <taxon>Mollusca</taxon>
        <taxon>Gastropoda</taxon>
        <taxon>Heterobranchia</taxon>
        <taxon>Euthyneura</taxon>
        <taxon>Panpulmonata</taxon>
        <taxon>Eupulmonata</taxon>
        <taxon>Stylommatophora</taxon>
        <taxon>Helicina</taxon>
        <taxon>Arionoidea</taxon>
        <taxon>Arionidae</taxon>
        <taxon>Arion</taxon>
    </lineage>
</organism>
<evidence type="ECO:0000256" key="1">
    <source>
        <dbReference type="SAM" id="Phobius"/>
    </source>
</evidence>
<protein>
    <submittedName>
        <fullName evidence="2">Uncharacterized protein</fullName>
    </submittedName>
</protein>
<feature type="transmembrane region" description="Helical" evidence="1">
    <location>
        <begin position="58"/>
        <end position="77"/>
    </location>
</feature>
<dbReference type="EMBL" id="HACG01001765">
    <property type="protein sequence ID" value="CEK48630.1"/>
    <property type="molecule type" value="Transcribed_RNA"/>
</dbReference>
<keyword evidence="1" id="KW-0812">Transmembrane</keyword>
<gene>
    <name evidence="2" type="primary">ORF4682</name>
</gene>
<proteinExistence type="predicted"/>
<dbReference type="AlphaFoldDB" id="A0A0B6XZC3"/>
<evidence type="ECO:0000313" key="2">
    <source>
        <dbReference type="EMBL" id="CEK48630.1"/>
    </source>
</evidence>
<name>A0A0B6XZC3_9EUPU</name>
<sequence length="100" mass="11476">ETHSNLLPRINFKTCIMHISIAYILMSKKKAVSESPTNLKFPVEKLFWYYTVFHPSNVSHYIYVLVSMLPLIIIITMSKSVDSHCSPSHTITKIGFVFLS</sequence>
<accession>A0A0B6XZC3</accession>
<reference evidence="2" key="1">
    <citation type="submission" date="2014-12" db="EMBL/GenBank/DDBJ databases">
        <title>Insight into the proteome of Arion vulgaris.</title>
        <authorList>
            <person name="Aradska J."/>
            <person name="Bulat T."/>
            <person name="Smidak R."/>
            <person name="Sarate P."/>
            <person name="Gangsoo J."/>
            <person name="Sialana F."/>
            <person name="Bilban M."/>
            <person name="Lubec G."/>
        </authorList>
    </citation>
    <scope>NUCLEOTIDE SEQUENCE</scope>
    <source>
        <tissue evidence="2">Skin</tissue>
    </source>
</reference>
<keyword evidence="1" id="KW-1133">Transmembrane helix</keyword>
<feature type="non-terminal residue" evidence="2">
    <location>
        <position position="1"/>
    </location>
</feature>